<proteinExistence type="predicted"/>
<dbReference type="Pfam" id="PF08867">
    <property type="entry name" value="FRG"/>
    <property type="match status" value="1"/>
</dbReference>
<keyword evidence="3" id="KW-1185">Reference proteome</keyword>
<organism evidence="2 3">
    <name type="scientific">Shewanella dokdonensis</name>
    <dbReference type="NCBI Taxonomy" id="712036"/>
    <lineage>
        <taxon>Bacteria</taxon>
        <taxon>Pseudomonadati</taxon>
        <taxon>Pseudomonadota</taxon>
        <taxon>Gammaproteobacteria</taxon>
        <taxon>Alteromonadales</taxon>
        <taxon>Shewanellaceae</taxon>
        <taxon>Shewanella</taxon>
    </lineage>
</organism>
<accession>A0ABX8DBR4</accession>
<dbReference type="Proteomes" id="UP000676428">
    <property type="component" value="Chromosome"/>
</dbReference>
<evidence type="ECO:0000313" key="3">
    <source>
        <dbReference type="Proteomes" id="UP000676428"/>
    </source>
</evidence>
<dbReference type="SMART" id="SM00901">
    <property type="entry name" value="FRG"/>
    <property type="match status" value="1"/>
</dbReference>
<reference evidence="2 3" key="1">
    <citation type="journal article" date="2012" name="Int. J. Syst. Evol. Microbiol.">
        <title>Shewanella dokdonensis sp. nov., isolated from seawater.</title>
        <authorList>
            <person name="Sung H.R."/>
            <person name="Yoon J.H."/>
            <person name="Ghim S.Y."/>
        </authorList>
    </citation>
    <scope>NUCLEOTIDE SEQUENCE [LARGE SCALE GENOMIC DNA]</scope>
    <source>
        <strain evidence="2 3">DSM 23626</strain>
    </source>
</reference>
<feature type="domain" description="FRG" evidence="1">
    <location>
        <begin position="17"/>
        <end position="111"/>
    </location>
</feature>
<evidence type="ECO:0000313" key="2">
    <source>
        <dbReference type="EMBL" id="QVK22262.1"/>
    </source>
</evidence>
<name>A0ABX8DBR4_9GAMM</name>
<gene>
    <name evidence="2" type="ORF">KHX94_12650</name>
</gene>
<sequence>MVEINSLSDAIDVTKNIGGNLWFRGHSDISYKLIPSVLRNMDGKLYDESRLIKEFIRRNPEAKDKHNNILELLTYAQHYGLPTRLLDWTENLLVALYFACSSKNHKDGNLFILDSKKRKFENFEYLISNIDFWETLVILDGNEIVFSFLSAKEMLINKIIELQIKEDKVNSKIHTYFNDLKFDEIVKIKGSLENHYCTNDDPVNLTFEVGDSISRLNDSIFLYQPPMINKRLISQAGCFTIHTGKYIYNRDLIPTVDAQEACPEMIKSYTIPATSKENILYELRMCGIHHSTIFPELEYLTADIKSYCMF</sequence>
<dbReference type="EMBL" id="CP074572">
    <property type="protein sequence ID" value="QVK22262.1"/>
    <property type="molecule type" value="Genomic_DNA"/>
</dbReference>
<protein>
    <submittedName>
        <fullName evidence="2">FRG domain-containing protein</fullName>
    </submittedName>
</protein>
<dbReference type="InterPro" id="IPR014966">
    <property type="entry name" value="FRG-dom"/>
</dbReference>
<dbReference type="RefSeq" id="WP_213680919.1">
    <property type="nucleotide sequence ID" value="NZ_CP074572.1"/>
</dbReference>
<evidence type="ECO:0000259" key="1">
    <source>
        <dbReference type="SMART" id="SM00901"/>
    </source>
</evidence>